<dbReference type="Proteomes" id="UP000287188">
    <property type="component" value="Unassembled WGS sequence"/>
</dbReference>
<dbReference type="AlphaFoldDB" id="A0A402APH9"/>
<reference evidence="2" key="1">
    <citation type="submission" date="2018-12" db="EMBL/GenBank/DDBJ databases">
        <title>Tengunoibacter tsumagoiensis gen. nov., sp. nov., Dictyobacter kobayashii sp. nov., D. alpinus sp. nov., and D. joshuensis sp. nov. and description of Dictyobacteraceae fam. nov. within the order Ktedonobacterales isolated from Tengu-no-mugimeshi.</title>
        <authorList>
            <person name="Wang C.M."/>
            <person name="Zheng Y."/>
            <person name="Sakai Y."/>
            <person name="Toyoda A."/>
            <person name="Minakuchi Y."/>
            <person name="Abe K."/>
            <person name="Yokota A."/>
            <person name="Yabe S."/>
        </authorList>
    </citation>
    <scope>NUCLEOTIDE SEQUENCE [LARGE SCALE GENOMIC DNA]</scope>
    <source>
        <strain evidence="2">Uno11</strain>
    </source>
</reference>
<evidence type="ECO:0000313" key="2">
    <source>
        <dbReference type="Proteomes" id="UP000287188"/>
    </source>
</evidence>
<comment type="caution">
    <text evidence="1">The sequence shown here is derived from an EMBL/GenBank/DDBJ whole genome shotgun (WGS) entry which is preliminary data.</text>
</comment>
<evidence type="ECO:0000313" key="1">
    <source>
        <dbReference type="EMBL" id="GCE20880.1"/>
    </source>
</evidence>
<proteinExistence type="predicted"/>
<dbReference type="EMBL" id="BIFS01000001">
    <property type="protein sequence ID" value="GCE20880.1"/>
    <property type="molecule type" value="Genomic_DNA"/>
</dbReference>
<sequence length="104" mass="12302">MLLMGASDAKCSWWNESGEYRWLFTRQGEQLVIHIVWFRNIAGWSDEKGEIVLITVCDLLPFAKRLFHQLSQLQYRDGDHTVPRNEHQKLQEAIHTFEQTNRGM</sequence>
<protein>
    <submittedName>
        <fullName evidence="1">Uncharacterized protein</fullName>
    </submittedName>
</protein>
<organism evidence="1 2">
    <name type="scientific">Dictyobacter kobayashii</name>
    <dbReference type="NCBI Taxonomy" id="2014872"/>
    <lineage>
        <taxon>Bacteria</taxon>
        <taxon>Bacillati</taxon>
        <taxon>Chloroflexota</taxon>
        <taxon>Ktedonobacteria</taxon>
        <taxon>Ktedonobacterales</taxon>
        <taxon>Dictyobacteraceae</taxon>
        <taxon>Dictyobacter</taxon>
    </lineage>
</organism>
<name>A0A402APH9_9CHLR</name>
<keyword evidence="2" id="KW-1185">Reference proteome</keyword>
<accession>A0A402APH9</accession>
<gene>
    <name evidence="1" type="ORF">KDK_46800</name>
</gene>